<feature type="domain" description="Ketoreductase" evidence="3">
    <location>
        <begin position="17"/>
        <end position="220"/>
    </location>
</feature>
<protein>
    <submittedName>
        <fullName evidence="4">SDR family NAD(P)-dependent oxidoreductase</fullName>
    </submittedName>
</protein>
<dbReference type="Gene3D" id="3.40.50.720">
    <property type="entry name" value="NAD(P)-binding Rossmann-like Domain"/>
    <property type="match status" value="1"/>
</dbReference>
<organism evidence="4 5">
    <name type="scientific">Ideonella livida</name>
    <dbReference type="NCBI Taxonomy" id="2707176"/>
    <lineage>
        <taxon>Bacteria</taxon>
        <taxon>Pseudomonadati</taxon>
        <taxon>Pseudomonadota</taxon>
        <taxon>Betaproteobacteria</taxon>
        <taxon>Burkholderiales</taxon>
        <taxon>Sphaerotilaceae</taxon>
        <taxon>Ideonella</taxon>
    </lineage>
</organism>
<evidence type="ECO:0000313" key="5">
    <source>
        <dbReference type="Proteomes" id="UP000484255"/>
    </source>
</evidence>
<dbReference type="Pfam" id="PF00106">
    <property type="entry name" value="adh_short"/>
    <property type="match status" value="2"/>
</dbReference>
<evidence type="ECO:0000256" key="2">
    <source>
        <dbReference type="RuleBase" id="RU000363"/>
    </source>
</evidence>
<dbReference type="EMBL" id="JAAGOH010000008">
    <property type="protein sequence ID" value="NDY91229.1"/>
    <property type="molecule type" value="Genomic_DNA"/>
</dbReference>
<name>A0A7C9PGP5_9BURK</name>
<comment type="caution">
    <text evidence="4">The sequence shown here is derived from an EMBL/GenBank/DDBJ whole genome shotgun (WGS) entry which is preliminary data.</text>
</comment>
<dbReference type="InterPro" id="IPR002347">
    <property type="entry name" value="SDR_fam"/>
</dbReference>
<dbReference type="RefSeq" id="WP_163457086.1">
    <property type="nucleotide sequence ID" value="NZ_JAAGOH010000008.1"/>
</dbReference>
<evidence type="ECO:0000313" key="4">
    <source>
        <dbReference type="EMBL" id="NDY91229.1"/>
    </source>
</evidence>
<dbReference type="InterPro" id="IPR057326">
    <property type="entry name" value="KR_dom"/>
</dbReference>
<accession>A0A7C9PGP5</accession>
<dbReference type="Proteomes" id="UP000484255">
    <property type="component" value="Unassembled WGS sequence"/>
</dbReference>
<proteinExistence type="inferred from homology"/>
<dbReference type="PANTHER" id="PTHR43157">
    <property type="entry name" value="PHOSPHATIDYLINOSITOL-GLYCAN BIOSYNTHESIS CLASS F PROTEIN-RELATED"/>
    <property type="match status" value="1"/>
</dbReference>
<keyword evidence="5" id="KW-1185">Reference proteome</keyword>
<dbReference type="SMART" id="SM00822">
    <property type="entry name" value="PKS_KR"/>
    <property type="match status" value="1"/>
</dbReference>
<evidence type="ECO:0000259" key="3">
    <source>
        <dbReference type="SMART" id="SM00822"/>
    </source>
</evidence>
<dbReference type="PRINTS" id="PR00081">
    <property type="entry name" value="GDHRDH"/>
</dbReference>
<keyword evidence="1" id="KW-0560">Oxidoreductase</keyword>
<sequence>MPFSVSDAWPPLTAAPPVALITGANTGIGRITALELARQGWRVVLAGRSLARTQAVLDDIRLLPGAPAGIFLSLDLGDFESVRRCAAHFQALGLPLHLLINNAGVAGRRGLTASGFELAFGVNHMGHFLLTRLLLPHLLTSTPARVVTVASAAHRHVRGLPDWERLRRRTRSPLGLPEYAVSKLANILFSAQLARELAGSGVSTYAVHPGVVATEIWRHAPGPVQWLLRHFARMVTPEEGARTPLRCATDPALSAQTGLYWRDGQAQLPCPAARDEATARALWDWSLAQLGETPPNS</sequence>
<comment type="similarity">
    <text evidence="2">Belongs to the short-chain dehydrogenases/reductases (SDR) family.</text>
</comment>
<dbReference type="PRINTS" id="PR00080">
    <property type="entry name" value="SDRFAMILY"/>
</dbReference>
<gene>
    <name evidence="4" type="ORF">G3A44_08500</name>
</gene>
<reference evidence="4 5" key="1">
    <citation type="submission" date="2020-02" db="EMBL/GenBank/DDBJ databases">
        <title>Ideonella bacterium strain TBM-1.</title>
        <authorList>
            <person name="Chen W.-M."/>
        </authorList>
    </citation>
    <scope>NUCLEOTIDE SEQUENCE [LARGE SCALE GENOMIC DNA]</scope>
    <source>
        <strain evidence="4 5">TBM-1</strain>
    </source>
</reference>
<dbReference type="SUPFAM" id="SSF51735">
    <property type="entry name" value="NAD(P)-binding Rossmann-fold domains"/>
    <property type="match status" value="1"/>
</dbReference>
<dbReference type="InterPro" id="IPR036291">
    <property type="entry name" value="NAD(P)-bd_dom_sf"/>
</dbReference>
<evidence type="ECO:0000256" key="1">
    <source>
        <dbReference type="ARBA" id="ARBA00023002"/>
    </source>
</evidence>
<dbReference type="PANTHER" id="PTHR43157:SF44">
    <property type="entry name" value="DEHYDROGENASE_REDUCTASE SDR FAMILY MEMBER 13"/>
    <property type="match status" value="1"/>
</dbReference>
<dbReference type="GO" id="GO:0016491">
    <property type="term" value="F:oxidoreductase activity"/>
    <property type="evidence" value="ECO:0007669"/>
    <property type="project" value="UniProtKB-KW"/>
</dbReference>
<dbReference type="AlphaFoldDB" id="A0A7C9PGP5"/>